<dbReference type="AlphaFoldDB" id="A0A059D8B1"/>
<evidence type="ECO:0000256" key="1">
    <source>
        <dbReference type="SAM" id="MobiDB-lite"/>
    </source>
</evidence>
<feature type="compositionally biased region" description="Polar residues" evidence="1">
    <location>
        <begin position="7"/>
        <end position="17"/>
    </location>
</feature>
<evidence type="ECO:0000313" key="2">
    <source>
        <dbReference type="EMBL" id="KCW86425.1"/>
    </source>
</evidence>
<reference evidence="2" key="1">
    <citation type="submission" date="2013-07" db="EMBL/GenBank/DDBJ databases">
        <title>The genome of Eucalyptus grandis.</title>
        <authorList>
            <person name="Schmutz J."/>
            <person name="Hayes R."/>
            <person name="Myburg A."/>
            <person name="Tuskan G."/>
            <person name="Grattapaglia D."/>
            <person name="Rokhsar D.S."/>
        </authorList>
    </citation>
    <scope>NUCLEOTIDE SEQUENCE</scope>
    <source>
        <tissue evidence="2">Leaf extractions</tissue>
    </source>
</reference>
<accession>A0A059D8B1</accession>
<name>A0A059D8B1_EUCGR</name>
<gene>
    <name evidence="2" type="ORF">EUGRSUZ_B03094</name>
</gene>
<dbReference type="Gramene" id="KCW86425">
    <property type="protein sequence ID" value="KCW86425"/>
    <property type="gene ID" value="EUGRSUZ_B03094"/>
</dbReference>
<dbReference type="EMBL" id="KK198754">
    <property type="protein sequence ID" value="KCW86425.1"/>
    <property type="molecule type" value="Genomic_DNA"/>
</dbReference>
<organism evidence="2">
    <name type="scientific">Eucalyptus grandis</name>
    <name type="common">Flooded gum</name>
    <dbReference type="NCBI Taxonomy" id="71139"/>
    <lineage>
        <taxon>Eukaryota</taxon>
        <taxon>Viridiplantae</taxon>
        <taxon>Streptophyta</taxon>
        <taxon>Embryophyta</taxon>
        <taxon>Tracheophyta</taxon>
        <taxon>Spermatophyta</taxon>
        <taxon>Magnoliopsida</taxon>
        <taxon>eudicotyledons</taxon>
        <taxon>Gunneridae</taxon>
        <taxon>Pentapetalae</taxon>
        <taxon>rosids</taxon>
        <taxon>malvids</taxon>
        <taxon>Myrtales</taxon>
        <taxon>Myrtaceae</taxon>
        <taxon>Myrtoideae</taxon>
        <taxon>Eucalypteae</taxon>
        <taxon>Eucalyptus</taxon>
    </lineage>
</organism>
<protein>
    <submittedName>
        <fullName evidence="2">Uncharacterized protein</fullName>
    </submittedName>
</protein>
<sequence length="79" mass="8571">MVDTDLPSLTQDFSNSAPDIRNMEISPPILSYSPVAISCNHMQLMSMALDGQNKKRGSTAFPLTLELNASGKKIQSSQT</sequence>
<dbReference type="InParanoid" id="A0A059D8B1"/>
<proteinExistence type="predicted"/>
<feature type="region of interest" description="Disordered" evidence="1">
    <location>
        <begin position="1"/>
        <end position="20"/>
    </location>
</feature>